<sequence length="107" mass="11999">MKSFTLGLAPQKLWQAINPWTYVQQGVQQVGLINISLGSTPSPETEQDVLDEVGSYGRQIGRISEALEVLIRHVPLEKLSEDETHALNALKAQVSSVRRIKQRHGRR</sequence>
<evidence type="ECO:0000313" key="1">
    <source>
        <dbReference type="EMBL" id="MDQ0456092.1"/>
    </source>
</evidence>
<protein>
    <recommendedName>
        <fullName evidence="3">Four helix bundle protein</fullName>
    </recommendedName>
</protein>
<accession>A0ABU0ICX5</accession>
<evidence type="ECO:0008006" key="3">
    <source>
        <dbReference type="Google" id="ProtNLM"/>
    </source>
</evidence>
<dbReference type="RefSeq" id="WP_307158283.1">
    <property type="nucleotide sequence ID" value="NZ_JAUSWH010000006.1"/>
</dbReference>
<comment type="caution">
    <text evidence="1">The sequence shown here is derived from an EMBL/GenBank/DDBJ whole genome shotgun (WGS) entry which is preliminary data.</text>
</comment>
<reference evidence="1 2" key="1">
    <citation type="submission" date="2023-07" db="EMBL/GenBank/DDBJ databases">
        <title>Genomic Encyclopedia of Type Strains, Phase IV (KMG-IV): sequencing the most valuable type-strain genomes for metagenomic binning, comparative biology and taxonomic classification.</title>
        <authorList>
            <person name="Goeker M."/>
        </authorList>
    </citation>
    <scope>NUCLEOTIDE SEQUENCE [LARGE SCALE GENOMIC DNA]</scope>
    <source>
        <strain evidence="1 2">DSM 100301</strain>
    </source>
</reference>
<gene>
    <name evidence="1" type="ORF">QO005_002432</name>
</gene>
<dbReference type="EMBL" id="JAUSWH010000006">
    <property type="protein sequence ID" value="MDQ0456092.1"/>
    <property type="molecule type" value="Genomic_DNA"/>
</dbReference>
<keyword evidence="2" id="KW-1185">Reference proteome</keyword>
<evidence type="ECO:0000313" key="2">
    <source>
        <dbReference type="Proteomes" id="UP001235269"/>
    </source>
</evidence>
<organism evidence="1 2">
    <name type="scientific">Rhizobium paknamense</name>
    <dbReference type="NCBI Taxonomy" id="1206817"/>
    <lineage>
        <taxon>Bacteria</taxon>
        <taxon>Pseudomonadati</taxon>
        <taxon>Pseudomonadota</taxon>
        <taxon>Alphaproteobacteria</taxon>
        <taxon>Hyphomicrobiales</taxon>
        <taxon>Rhizobiaceae</taxon>
        <taxon>Rhizobium/Agrobacterium group</taxon>
        <taxon>Rhizobium</taxon>
    </lineage>
</organism>
<proteinExistence type="predicted"/>
<dbReference type="Proteomes" id="UP001235269">
    <property type="component" value="Unassembled WGS sequence"/>
</dbReference>
<name>A0ABU0ICX5_9HYPH</name>